<protein>
    <submittedName>
        <fullName evidence="1">Uncharacterized protein</fullName>
    </submittedName>
</protein>
<gene>
    <name evidence="1" type="ORF">PR048_021897</name>
</gene>
<dbReference type="EMBL" id="JARBHB010000008">
    <property type="protein sequence ID" value="KAJ8877442.1"/>
    <property type="molecule type" value="Genomic_DNA"/>
</dbReference>
<proteinExistence type="predicted"/>
<sequence length="63" mass="7435">MQLYKFYRDEAEELSHSHLALSHKPKKEECDLCAAFKLGNLSHDQCDIRQQKKIEAREEKDSD</sequence>
<comment type="caution">
    <text evidence="1">The sequence shown here is derived from an EMBL/GenBank/DDBJ whole genome shotgun (WGS) entry which is preliminary data.</text>
</comment>
<organism evidence="1 2">
    <name type="scientific">Dryococelus australis</name>
    <dbReference type="NCBI Taxonomy" id="614101"/>
    <lineage>
        <taxon>Eukaryota</taxon>
        <taxon>Metazoa</taxon>
        <taxon>Ecdysozoa</taxon>
        <taxon>Arthropoda</taxon>
        <taxon>Hexapoda</taxon>
        <taxon>Insecta</taxon>
        <taxon>Pterygota</taxon>
        <taxon>Neoptera</taxon>
        <taxon>Polyneoptera</taxon>
        <taxon>Phasmatodea</taxon>
        <taxon>Verophasmatodea</taxon>
        <taxon>Anareolatae</taxon>
        <taxon>Phasmatidae</taxon>
        <taxon>Eurycanthinae</taxon>
        <taxon>Dryococelus</taxon>
    </lineage>
</organism>
<name>A0ABQ9GZH3_9NEOP</name>
<keyword evidence="2" id="KW-1185">Reference proteome</keyword>
<accession>A0ABQ9GZH3</accession>
<reference evidence="1 2" key="1">
    <citation type="submission" date="2023-02" db="EMBL/GenBank/DDBJ databases">
        <title>LHISI_Scaffold_Assembly.</title>
        <authorList>
            <person name="Stuart O.P."/>
            <person name="Cleave R."/>
            <person name="Magrath M.J.L."/>
            <person name="Mikheyev A.S."/>
        </authorList>
    </citation>
    <scope>NUCLEOTIDE SEQUENCE [LARGE SCALE GENOMIC DNA]</scope>
    <source>
        <strain evidence="1">Daus_M_001</strain>
        <tissue evidence="1">Leg muscle</tissue>
    </source>
</reference>
<evidence type="ECO:0000313" key="1">
    <source>
        <dbReference type="EMBL" id="KAJ8877442.1"/>
    </source>
</evidence>
<evidence type="ECO:0000313" key="2">
    <source>
        <dbReference type="Proteomes" id="UP001159363"/>
    </source>
</evidence>
<dbReference type="Proteomes" id="UP001159363">
    <property type="component" value="Chromosome 7"/>
</dbReference>